<feature type="transmembrane region" description="Helical" evidence="1">
    <location>
        <begin position="39"/>
        <end position="60"/>
    </location>
</feature>
<sequence length="71" mass="8155">MSEPSWRKPFGIFVILALIMIWAVLVLLASPLIERLPALLQAVVYTIAGIVWILPLKPLLSWMETGHWRKF</sequence>
<dbReference type="InterPro" id="IPR021265">
    <property type="entry name" value="DUF2842"/>
</dbReference>
<evidence type="ECO:0000256" key="1">
    <source>
        <dbReference type="SAM" id="Phobius"/>
    </source>
</evidence>
<dbReference type="Proteomes" id="UP000322077">
    <property type="component" value="Unassembled WGS sequence"/>
</dbReference>
<dbReference type="EMBL" id="VTOU01000003">
    <property type="protein sequence ID" value="TZG26392.1"/>
    <property type="molecule type" value="Genomic_DNA"/>
</dbReference>
<name>A0A5D9C5K1_9SPHN</name>
<dbReference type="AlphaFoldDB" id="A0A5D9C5K1"/>
<accession>A0A5D9C5K1</accession>
<dbReference type="Pfam" id="PF11003">
    <property type="entry name" value="DUF2842"/>
    <property type="match status" value="1"/>
</dbReference>
<gene>
    <name evidence="2" type="ORF">FYJ91_15800</name>
</gene>
<keyword evidence="1" id="KW-0472">Membrane</keyword>
<keyword evidence="3" id="KW-1185">Reference proteome</keyword>
<protein>
    <submittedName>
        <fullName evidence="2">DUF2842 domain-containing protein</fullName>
    </submittedName>
</protein>
<evidence type="ECO:0000313" key="3">
    <source>
        <dbReference type="Proteomes" id="UP000322077"/>
    </source>
</evidence>
<proteinExistence type="predicted"/>
<evidence type="ECO:0000313" key="2">
    <source>
        <dbReference type="EMBL" id="TZG26392.1"/>
    </source>
</evidence>
<keyword evidence="1" id="KW-1133">Transmembrane helix</keyword>
<feature type="transmembrane region" description="Helical" evidence="1">
    <location>
        <begin position="12"/>
        <end position="33"/>
    </location>
</feature>
<reference evidence="2 3" key="1">
    <citation type="submission" date="2019-08" db="EMBL/GenBank/DDBJ databases">
        <authorList>
            <person name="Wang G."/>
            <person name="Xu Z."/>
        </authorList>
    </citation>
    <scope>NUCLEOTIDE SEQUENCE [LARGE SCALE GENOMIC DNA]</scope>
    <source>
        <strain evidence="2 3">ZX</strain>
    </source>
</reference>
<comment type="caution">
    <text evidence="2">The sequence shown here is derived from an EMBL/GenBank/DDBJ whole genome shotgun (WGS) entry which is preliminary data.</text>
</comment>
<keyword evidence="1" id="KW-0812">Transmembrane</keyword>
<organism evidence="2 3">
    <name type="scientific">Sphingomonas montanisoli</name>
    <dbReference type="NCBI Taxonomy" id="2606412"/>
    <lineage>
        <taxon>Bacteria</taxon>
        <taxon>Pseudomonadati</taxon>
        <taxon>Pseudomonadota</taxon>
        <taxon>Alphaproteobacteria</taxon>
        <taxon>Sphingomonadales</taxon>
        <taxon>Sphingomonadaceae</taxon>
        <taxon>Sphingomonas</taxon>
    </lineage>
</organism>
<dbReference type="RefSeq" id="WP_149523194.1">
    <property type="nucleotide sequence ID" value="NZ_VTOU01000003.1"/>
</dbReference>